<dbReference type="PANTHER" id="PTHR43798">
    <property type="entry name" value="MONOACYLGLYCEROL LIPASE"/>
    <property type="match status" value="1"/>
</dbReference>
<dbReference type="AlphaFoldDB" id="A0A1H9KKY8"/>
<feature type="domain" description="AB hydrolase-1" evidence="1">
    <location>
        <begin position="67"/>
        <end position="297"/>
    </location>
</feature>
<dbReference type="SUPFAM" id="SSF53474">
    <property type="entry name" value="alpha/beta-Hydrolases"/>
    <property type="match status" value="1"/>
</dbReference>
<name>A0A1H9KKY8_9GAMM</name>
<dbReference type="OrthoDB" id="9780765at2"/>
<dbReference type="PRINTS" id="PR00111">
    <property type="entry name" value="ABHYDROLASE"/>
</dbReference>
<evidence type="ECO:0000313" key="2">
    <source>
        <dbReference type="EMBL" id="SEQ99587.1"/>
    </source>
</evidence>
<evidence type="ECO:0000313" key="3">
    <source>
        <dbReference type="Proteomes" id="UP000199233"/>
    </source>
</evidence>
<dbReference type="GO" id="GO:0046464">
    <property type="term" value="P:acylglycerol catabolic process"/>
    <property type="evidence" value="ECO:0007669"/>
    <property type="project" value="TreeGrafter"/>
</dbReference>
<accession>A0A1H9KKY8</accession>
<dbReference type="InterPro" id="IPR000073">
    <property type="entry name" value="AB_hydrolase_1"/>
</dbReference>
<dbReference type="STRING" id="489703.SAMN04488038_113150"/>
<keyword evidence="3" id="KW-1185">Reference proteome</keyword>
<dbReference type="Proteomes" id="UP000199233">
    <property type="component" value="Unassembled WGS sequence"/>
</dbReference>
<dbReference type="Gene3D" id="3.40.50.1820">
    <property type="entry name" value="alpha/beta hydrolase"/>
    <property type="match status" value="1"/>
</dbReference>
<protein>
    <submittedName>
        <fullName evidence="2">Pimeloyl-ACP methyl ester carboxylesterase</fullName>
    </submittedName>
</protein>
<dbReference type="PANTHER" id="PTHR43798:SF5">
    <property type="entry name" value="MONOACYLGLYCEROL LIPASE ABHD6"/>
    <property type="match status" value="1"/>
</dbReference>
<evidence type="ECO:0000259" key="1">
    <source>
        <dbReference type="Pfam" id="PF00561"/>
    </source>
</evidence>
<sequence>MRLLLKSLLGLALLAVVYLAADHLAPAPMARATLALQHRLAGLKPAQAEIPGFRIAYLDSQSTDAVPLVLVHGIGADKDNFGMLAMFLRDYRVIALDLPGFGASDKPLDGDYSITAQAEHLGQFLDALHLQQVHLGGNSMGGAIVLEYARQHPERVQSLWLLDPAGVRGHAKESEMLRRYREHGDMALFAQTPEQFAGVMDIAMARQPPLPYSLKHELALAAAANYPLHTRIFKSLVDGMPELDQTAAGLATPALIVWGELDRVLDVSGGEALHKALPNSQLVVLPGIGHLPMLEDPYHVAADYRRFRAGLAASH</sequence>
<proteinExistence type="predicted"/>
<organism evidence="2 3">
    <name type="scientific">Solimonas aquatica</name>
    <dbReference type="NCBI Taxonomy" id="489703"/>
    <lineage>
        <taxon>Bacteria</taxon>
        <taxon>Pseudomonadati</taxon>
        <taxon>Pseudomonadota</taxon>
        <taxon>Gammaproteobacteria</taxon>
        <taxon>Nevskiales</taxon>
        <taxon>Nevskiaceae</taxon>
        <taxon>Solimonas</taxon>
    </lineage>
</organism>
<gene>
    <name evidence="2" type="ORF">SAMN04488038_113150</name>
</gene>
<dbReference type="EMBL" id="FOFS01000013">
    <property type="protein sequence ID" value="SEQ99587.1"/>
    <property type="molecule type" value="Genomic_DNA"/>
</dbReference>
<dbReference type="InterPro" id="IPR000639">
    <property type="entry name" value="Epox_hydrolase-like"/>
</dbReference>
<dbReference type="GO" id="GO:0047372">
    <property type="term" value="F:monoacylglycerol lipase activity"/>
    <property type="evidence" value="ECO:0007669"/>
    <property type="project" value="TreeGrafter"/>
</dbReference>
<dbReference type="RefSeq" id="WP_093288743.1">
    <property type="nucleotide sequence ID" value="NZ_FOFS01000013.1"/>
</dbReference>
<dbReference type="InterPro" id="IPR050266">
    <property type="entry name" value="AB_hydrolase_sf"/>
</dbReference>
<dbReference type="GO" id="GO:0016020">
    <property type="term" value="C:membrane"/>
    <property type="evidence" value="ECO:0007669"/>
    <property type="project" value="TreeGrafter"/>
</dbReference>
<dbReference type="InterPro" id="IPR029058">
    <property type="entry name" value="AB_hydrolase_fold"/>
</dbReference>
<reference evidence="2 3" key="1">
    <citation type="submission" date="2016-10" db="EMBL/GenBank/DDBJ databases">
        <authorList>
            <person name="de Groot N.N."/>
        </authorList>
    </citation>
    <scope>NUCLEOTIDE SEQUENCE [LARGE SCALE GENOMIC DNA]</scope>
    <source>
        <strain evidence="2 3">DSM 25927</strain>
    </source>
</reference>
<dbReference type="Pfam" id="PF00561">
    <property type="entry name" value="Abhydrolase_1"/>
    <property type="match status" value="1"/>
</dbReference>
<dbReference type="PRINTS" id="PR00412">
    <property type="entry name" value="EPOXHYDRLASE"/>
</dbReference>